<evidence type="ECO:0000256" key="1">
    <source>
        <dbReference type="PROSITE-ProRule" id="PRU00175"/>
    </source>
</evidence>
<dbReference type="GO" id="GO:0008270">
    <property type="term" value="F:zinc ion binding"/>
    <property type="evidence" value="ECO:0007669"/>
    <property type="project" value="UniProtKB-KW"/>
</dbReference>
<dbReference type="Pfam" id="PF13639">
    <property type="entry name" value="zf-RING_2"/>
    <property type="match status" value="1"/>
</dbReference>
<dbReference type="EMBL" id="LEKV01003667">
    <property type="protein sequence ID" value="KVH98814.1"/>
    <property type="molecule type" value="Genomic_DNA"/>
</dbReference>
<dbReference type="GO" id="GO:0061630">
    <property type="term" value="F:ubiquitin protein ligase activity"/>
    <property type="evidence" value="ECO:0007669"/>
    <property type="project" value="TreeGrafter"/>
</dbReference>
<keyword evidence="1" id="KW-0862">Zinc</keyword>
<organism evidence="3 4">
    <name type="scientific">Cynara cardunculus var. scolymus</name>
    <name type="common">Globe artichoke</name>
    <name type="synonym">Cynara scolymus</name>
    <dbReference type="NCBI Taxonomy" id="59895"/>
    <lineage>
        <taxon>Eukaryota</taxon>
        <taxon>Viridiplantae</taxon>
        <taxon>Streptophyta</taxon>
        <taxon>Embryophyta</taxon>
        <taxon>Tracheophyta</taxon>
        <taxon>Spermatophyta</taxon>
        <taxon>Magnoliopsida</taxon>
        <taxon>eudicotyledons</taxon>
        <taxon>Gunneridae</taxon>
        <taxon>Pentapetalae</taxon>
        <taxon>asterids</taxon>
        <taxon>campanulids</taxon>
        <taxon>Asterales</taxon>
        <taxon>Asteraceae</taxon>
        <taxon>Carduoideae</taxon>
        <taxon>Cardueae</taxon>
        <taxon>Carduinae</taxon>
        <taxon>Cynara</taxon>
    </lineage>
</organism>
<gene>
    <name evidence="3" type="ORF">Ccrd_022958</name>
</gene>
<dbReference type="Gene3D" id="3.30.40.10">
    <property type="entry name" value="Zinc/RING finger domain, C3HC4 (zinc finger)"/>
    <property type="match status" value="1"/>
</dbReference>
<name>A0A118JYL7_CYNCS</name>
<keyword evidence="1" id="KW-0863">Zinc-finger</keyword>
<dbReference type="PANTHER" id="PTHR22765">
    <property type="entry name" value="RING FINGER AND PROTEASE ASSOCIATED DOMAIN-CONTAINING"/>
    <property type="match status" value="1"/>
</dbReference>
<dbReference type="STRING" id="59895.A0A118JYL7"/>
<dbReference type="Proteomes" id="UP000243975">
    <property type="component" value="Unassembled WGS sequence"/>
</dbReference>
<comment type="caution">
    <text evidence="3">The sequence shown here is derived from an EMBL/GenBank/DDBJ whole genome shotgun (WGS) entry which is preliminary data.</text>
</comment>
<evidence type="ECO:0000313" key="4">
    <source>
        <dbReference type="Proteomes" id="UP000243975"/>
    </source>
</evidence>
<dbReference type="SMART" id="SM00184">
    <property type="entry name" value="RING"/>
    <property type="match status" value="1"/>
</dbReference>
<proteinExistence type="predicted"/>
<dbReference type="OMA" id="TICAGEM"/>
<keyword evidence="4" id="KW-1185">Reference proteome</keyword>
<evidence type="ECO:0000313" key="3">
    <source>
        <dbReference type="EMBL" id="KVH98814.1"/>
    </source>
</evidence>
<dbReference type="CDD" id="cd16454">
    <property type="entry name" value="RING-H2_PA-TM-RING"/>
    <property type="match status" value="1"/>
</dbReference>
<dbReference type="Gramene" id="KVH98814">
    <property type="protein sequence ID" value="KVH98814"/>
    <property type="gene ID" value="Ccrd_022958"/>
</dbReference>
<dbReference type="InterPro" id="IPR013083">
    <property type="entry name" value="Znf_RING/FYVE/PHD"/>
</dbReference>
<protein>
    <submittedName>
        <fullName evidence="3">Zinc finger, RING/FYVE/PHD-type</fullName>
    </submittedName>
</protein>
<dbReference type="InterPro" id="IPR051826">
    <property type="entry name" value="E3_ubiquitin-ligase_domain"/>
</dbReference>
<dbReference type="GO" id="GO:0006511">
    <property type="term" value="P:ubiquitin-dependent protein catabolic process"/>
    <property type="evidence" value="ECO:0007669"/>
    <property type="project" value="TreeGrafter"/>
</dbReference>
<dbReference type="SUPFAM" id="SSF57850">
    <property type="entry name" value="RING/U-box"/>
    <property type="match status" value="1"/>
</dbReference>
<dbReference type="PROSITE" id="PS50089">
    <property type="entry name" value="ZF_RING_2"/>
    <property type="match status" value="1"/>
</dbReference>
<dbReference type="InterPro" id="IPR001841">
    <property type="entry name" value="Znf_RING"/>
</dbReference>
<sequence length="189" mass="21155">MPPRTFQAVARSANDAIVPTHLLETLQPNTRLFFIKLTVFFRSSGATTRHTLEMSAPCQHVSELNRLVLADIIRFLDQVGSPREALSEVIFRVTICAGEMMADESNAGRRVLPLEVFLLFTCPAAELGPPTLVRVNVEERLANCSVCLEELEVGSEAGRLPCNHHFHVDCINRWVTYHRSCPNCRLELG</sequence>
<dbReference type="OrthoDB" id="4348522at2759"/>
<keyword evidence="1" id="KW-0479">Metal-binding</keyword>
<accession>A0A118JYL7</accession>
<reference evidence="3 4" key="1">
    <citation type="journal article" date="2016" name="Sci. Rep.">
        <title>The genome sequence of the outbreeding globe artichoke constructed de novo incorporating a phase-aware low-pass sequencing strategy of F1 progeny.</title>
        <authorList>
            <person name="Scaglione D."/>
            <person name="Reyes-Chin-Wo S."/>
            <person name="Acquadro A."/>
            <person name="Froenicke L."/>
            <person name="Portis E."/>
            <person name="Beitel C."/>
            <person name="Tirone M."/>
            <person name="Mauro R."/>
            <person name="Lo Monaco A."/>
            <person name="Mauromicale G."/>
            <person name="Faccioli P."/>
            <person name="Cattivelli L."/>
            <person name="Rieseberg L."/>
            <person name="Michelmore R."/>
            <person name="Lanteri S."/>
        </authorList>
    </citation>
    <scope>NUCLEOTIDE SEQUENCE [LARGE SCALE GENOMIC DNA]</scope>
    <source>
        <strain evidence="3">2C</strain>
    </source>
</reference>
<dbReference type="PANTHER" id="PTHR22765:SF262">
    <property type="entry name" value="E3 UBIQUITIN-PROTEIN LIGASE SIRP1"/>
    <property type="match status" value="1"/>
</dbReference>
<evidence type="ECO:0000259" key="2">
    <source>
        <dbReference type="PROSITE" id="PS50089"/>
    </source>
</evidence>
<feature type="domain" description="RING-type" evidence="2">
    <location>
        <begin position="144"/>
        <end position="185"/>
    </location>
</feature>
<dbReference type="AlphaFoldDB" id="A0A118JYL7"/>